<evidence type="ECO:0000256" key="6">
    <source>
        <dbReference type="ARBA" id="ARBA00023136"/>
    </source>
</evidence>
<keyword evidence="5 7" id="KW-1133">Transmembrane helix</keyword>
<dbReference type="AlphaFoldDB" id="K0TPY5"/>
<organism evidence="8 9">
    <name type="scientific">Thalassiosira oceanica</name>
    <name type="common">Marine diatom</name>
    <dbReference type="NCBI Taxonomy" id="159749"/>
    <lineage>
        <taxon>Eukaryota</taxon>
        <taxon>Sar</taxon>
        <taxon>Stramenopiles</taxon>
        <taxon>Ochrophyta</taxon>
        <taxon>Bacillariophyta</taxon>
        <taxon>Coscinodiscophyceae</taxon>
        <taxon>Thalassiosirophycidae</taxon>
        <taxon>Thalassiosirales</taxon>
        <taxon>Thalassiosiraceae</taxon>
        <taxon>Thalassiosira</taxon>
    </lineage>
</organism>
<evidence type="ECO:0000256" key="2">
    <source>
        <dbReference type="ARBA" id="ARBA00022448"/>
    </source>
</evidence>
<comment type="caution">
    <text evidence="8">The sequence shown here is derived from an EMBL/GenBank/DDBJ whole genome shotgun (WGS) entry which is preliminary data.</text>
</comment>
<name>K0TPY5_THAOC</name>
<keyword evidence="2" id="KW-0813">Transport</keyword>
<sequence length="322" mass="34495">MNEYVKFASSDGLPTLGFVALILGLGKGGVPGLATVATAATVLTAPTDITGGLGFAVALMVPILTMIDIYAAWLHRVALDWPTIWLLLPTSFVGMLLGQVLDKFMTDKGARLLVGFILLGILALRTWKDAVGFFCPKWAIENQLSGESKEDKIARKESDDERDCLVEVIQCSENDQDIEQGSKKSNITTTRRTQQLASSTKIMWACIVGIIGGAATMLTNSMGPILNVYLLSVAELSPQSYIGTRAAFFCFLNLGKLPIRVMGGTLGMPMLPLAAGLGLVAVAGVFLAKPIMLGMNEKTFVRLELGVVAFAGLRLCYMGLQQ</sequence>
<evidence type="ECO:0000256" key="1">
    <source>
        <dbReference type="ARBA" id="ARBA00004651"/>
    </source>
</evidence>
<gene>
    <name evidence="8" type="ORF">THAOC_03179</name>
</gene>
<keyword evidence="6 7" id="KW-0472">Membrane</keyword>
<evidence type="ECO:0008006" key="10">
    <source>
        <dbReference type="Google" id="ProtNLM"/>
    </source>
</evidence>
<feature type="transmembrane region" description="Helical" evidence="7">
    <location>
        <begin position="78"/>
        <end position="97"/>
    </location>
</feature>
<proteinExistence type="predicted"/>
<keyword evidence="3" id="KW-1003">Cell membrane</keyword>
<evidence type="ECO:0000313" key="9">
    <source>
        <dbReference type="Proteomes" id="UP000266841"/>
    </source>
</evidence>
<evidence type="ECO:0000313" key="8">
    <source>
        <dbReference type="EMBL" id="EJK75107.1"/>
    </source>
</evidence>
<dbReference type="EMBL" id="AGNL01003131">
    <property type="protein sequence ID" value="EJK75107.1"/>
    <property type="molecule type" value="Genomic_DNA"/>
</dbReference>
<feature type="transmembrane region" description="Helical" evidence="7">
    <location>
        <begin position="202"/>
        <end position="222"/>
    </location>
</feature>
<feature type="transmembrane region" description="Helical" evidence="7">
    <location>
        <begin position="49"/>
        <end position="71"/>
    </location>
</feature>
<dbReference type="OMA" id="LTNSMGP"/>
<dbReference type="Pfam" id="PF01925">
    <property type="entry name" value="TauE"/>
    <property type="match status" value="1"/>
</dbReference>
<protein>
    <recommendedName>
        <fullName evidence="10">Membrane transporter protein</fullName>
    </recommendedName>
</protein>
<feature type="transmembrane region" description="Helical" evidence="7">
    <location>
        <begin position="271"/>
        <end position="288"/>
    </location>
</feature>
<evidence type="ECO:0000256" key="3">
    <source>
        <dbReference type="ARBA" id="ARBA00022475"/>
    </source>
</evidence>
<keyword evidence="4 7" id="KW-0812">Transmembrane</keyword>
<reference evidence="8 9" key="1">
    <citation type="journal article" date="2012" name="Genome Biol.">
        <title>Genome and low-iron response of an oceanic diatom adapted to chronic iron limitation.</title>
        <authorList>
            <person name="Lommer M."/>
            <person name="Specht M."/>
            <person name="Roy A.S."/>
            <person name="Kraemer L."/>
            <person name="Andreson R."/>
            <person name="Gutowska M.A."/>
            <person name="Wolf J."/>
            <person name="Bergner S.V."/>
            <person name="Schilhabel M.B."/>
            <person name="Klostermeier U.C."/>
            <person name="Beiko R.G."/>
            <person name="Rosenstiel P."/>
            <person name="Hippler M."/>
            <person name="Laroche J."/>
        </authorList>
    </citation>
    <scope>NUCLEOTIDE SEQUENCE [LARGE SCALE GENOMIC DNA]</scope>
    <source>
        <strain evidence="8 9">CCMP1005</strain>
    </source>
</reference>
<evidence type="ECO:0000256" key="5">
    <source>
        <dbReference type="ARBA" id="ARBA00022989"/>
    </source>
</evidence>
<keyword evidence="9" id="KW-1185">Reference proteome</keyword>
<comment type="subcellular location">
    <subcellularLocation>
        <location evidence="1">Cell membrane</location>
        <topology evidence="1">Multi-pass membrane protein</topology>
    </subcellularLocation>
</comment>
<dbReference type="PANTHER" id="PTHR30269:SF37">
    <property type="entry name" value="MEMBRANE TRANSPORTER PROTEIN"/>
    <property type="match status" value="1"/>
</dbReference>
<dbReference type="InterPro" id="IPR002781">
    <property type="entry name" value="TM_pro_TauE-like"/>
</dbReference>
<evidence type="ECO:0000256" key="4">
    <source>
        <dbReference type="ARBA" id="ARBA00022692"/>
    </source>
</evidence>
<dbReference type="InterPro" id="IPR052017">
    <property type="entry name" value="TSUP"/>
</dbReference>
<dbReference type="Proteomes" id="UP000266841">
    <property type="component" value="Unassembled WGS sequence"/>
</dbReference>
<dbReference type="GO" id="GO:0005886">
    <property type="term" value="C:plasma membrane"/>
    <property type="evidence" value="ECO:0007669"/>
    <property type="project" value="UniProtKB-SubCell"/>
</dbReference>
<dbReference type="eggNOG" id="ENOG502RWWD">
    <property type="taxonomic scope" value="Eukaryota"/>
</dbReference>
<accession>K0TPY5</accession>
<dbReference type="OrthoDB" id="43434at2759"/>
<evidence type="ECO:0000256" key="7">
    <source>
        <dbReference type="SAM" id="Phobius"/>
    </source>
</evidence>
<dbReference type="PANTHER" id="PTHR30269">
    <property type="entry name" value="TRANSMEMBRANE PROTEIN YFCA"/>
    <property type="match status" value="1"/>
</dbReference>